<evidence type="ECO:0000256" key="2">
    <source>
        <dbReference type="ARBA" id="ARBA00022670"/>
    </source>
</evidence>
<accession>A0A124DXA6</accession>
<dbReference type="InterPro" id="IPR005320">
    <property type="entry name" value="Peptidase_S51"/>
</dbReference>
<comment type="similarity">
    <text evidence="1">Belongs to the peptidase S51 family.</text>
</comment>
<dbReference type="RefSeq" id="WP_062833333.1">
    <property type="nucleotide sequence ID" value="NZ_BCNV01000001.1"/>
</dbReference>
<dbReference type="SUPFAM" id="SSF52317">
    <property type="entry name" value="Class I glutamine amidotransferase-like"/>
    <property type="match status" value="1"/>
</dbReference>
<evidence type="ECO:0000256" key="1">
    <source>
        <dbReference type="ARBA" id="ARBA00006534"/>
    </source>
</evidence>
<dbReference type="Proteomes" id="UP000069697">
    <property type="component" value="Unassembled WGS sequence"/>
</dbReference>
<sequence>MTTLVLLSDLVFESNDKLDQRIRSLFDSEQPSIGYIPSSSDPERIYFEHTRRYYNQIGTDNIQYYDLDLEYEESTFGAIFECDAIHLSGGNTYYFLSLLQKRNVLGLLRSYVNSGGILIGVSAGSILMTPTIEIAGYGEDADENDVGLVDMKALGLVKFEFALHWDGSEDTLNSLREYTRINRTTVYACQDGGGVVIDGESVELYGNVRLVDYRESRSDHE</sequence>
<dbReference type="GO" id="GO:0008236">
    <property type="term" value="F:serine-type peptidase activity"/>
    <property type="evidence" value="ECO:0007669"/>
    <property type="project" value="UniProtKB-KW"/>
</dbReference>
<evidence type="ECO:0000313" key="5">
    <source>
        <dbReference type="EMBL" id="GAS80448.1"/>
    </source>
</evidence>
<dbReference type="EMBL" id="BCNV01000001">
    <property type="protein sequence ID" value="GAS80448.1"/>
    <property type="molecule type" value="Genomic_DNA"/>
</dbReference>
<keyword evidence="3" id="KW-0378">Hydrolase</keyword>
<dbReference type="AlphaFoldDB" id="A0A124DXA6"/>
<dbReference type="PANTHER" id="PTHR20842:SF0">
    <property type="entry name" value="ALPHA-ASPARTYL DIPEPTIDASE"/>
    <property type="match status" value="1"/>
</dbReference>
<evidence type="ECO:0000313" key="6">
    <source>
        <dbReference type="Proteomes" id="UP000069697"/>
    </source>
</evidence>
<proteinExistence type="inferred from homology"/>
<keyword evidence="4" id="KW-0720">Serine protease</keyword>
<name>A0A124DXA6_PAEAM</name>
<organism evidence="5 6">
    <name type="scientific">Paenibacillus amylolyticus</name>
    <dbReference type="NCBI Taxonomy" id="1451"/>
    <lineage>
        <taxon>Bacteria</taxon>
        <taxon>Bacillati</taxon>
        <taxon>Bacillota</taxon>
        <taxon>Bacilli</taxon>
        <taxon>Bacillales</taxon>
        <taxon>Paenibacillaceae</taxon>
        <taxon>Paenibacillus</taxon>
    </lineage>
</organism>
<dbReference type="GO" id="GO:0006508">
    <property type="term" value="P:proteolysis"/>
    <property type="evidence" value="ECO:0007669"/>
    <property type="project" value="UniProtKB-KW"/>
</dbReference>
<dbReference type="InterPro" id="IPR029062">
    <property type="entry name" value="Class_I_gatase-like"/>
</dbReference>
<keyword evidence="2" id="KW-0645">Protease</keyword>
<dbReference type="PANTHER" id="PTHR20842">
    <property type="entry name" value="PROTEASE S51 ALPHA-ASPARTYL DIPEPTIDASE"/>
    <property type="match status" value="1"/>
</dbReference>
<protein>
    <submittedName>
        <fullName evidence="5">Peptidase</fullName>
    </submittedName>
</protein>
<dbReference type="Gene3D" id="3.40.50.880">
    <property type="match status" value="1"/>
</dbReference>
<evidence type="ECO:0000256" key="3">
    <source>
        <dbReference type="ARBA" id="ARBA00022801"/>
    </source>
</evidence>
<dbReference type="Pfam" id="PF03575">
    <property type="entry name" value="Peptidase_S51"/>
    <property type="match status" value="1"/>
</dbReference>
<reference evidence="6" key="2">
    <citation type="submission" date="2016-01" db="EMBL/GenBank/DDBJ databases">
        <title>Draft Genome Sequence of Paenibacillus amylolyticus Heshi-A3 that Was Isolated from Fermented Rice Bran with Aging Salted Mackerel, Which Was Named Heshiko as Traditional Fermented Seafood in Japan.</title>
        <authorList>
            <person name="Akuzawa S."/>
            <person name="Nakagawa J."/>
            <person name="Kanekatsu T."/>
            <person name="Kubota E."/>
            <person name="Ohtake R."/>
            <person name="Suzuki T."/>
            <person name="Kanesaki Y."/>
        </authorList>
    </citation>
    <scope>NUCLEOTIDE SEQUENCE [LARGE SCALE GENOMIC DNA]</scope>
    <source>
        <strain evidence="6">Heshi-A3</strain>
    </source>
</reference>
<reference evidence="5 6" key="1">
    <citation type="journal article" date="2016" name="Genome Announc.">
        <title>Draft Genome Sequence of Paenibacillus amylolyticus Heshi-A3, Isolated from Fermented Rice Bran in a Japanese Fermented Seafood Dish.</title>
        <authorList>
            <person name="Akuzawa S."/>
            <person name="Nagaoka J."/>
            <person name="Kanekatsu M."/>
            <person name="Kubota E."/>
            <person name="Ohtake R."/>
            <person name="Suzuki T."/>
            <person name="Kanesaki Y."/>
        </authorList>
    </citation>
    <scope>NUCLEOTIDE SEQUENCE [LARGE SCALE GENOMIC DNA]</scope>
    <source>
        <strain evidence="5 6">Heshi-A3</strain>
    </source>
</reference>
<evidence type="ECO:0000256" key="4">
    <source>
        <dbReference type="ARBA" id="ARBA00022825"/>
    </source>
</evidence>
<gene>
    <name evidence="5" type="ORF">PAHA3_0518</name>
</gene>
<comment type="caution">
    <text evidence="5">The sequence shown here is derived from an EMBL/GenBank/DDBJ whole genome shotgun (WGS) entry which is preliminary data.</text>
</comment>